<keyword evidence="1" id="KW-0812">Transmembrane</keyword>
<dbReference type="AlphaFoldDB" id="A0A0R0B617"/>
<accession>A0A0R0B617</accession>
<name>A0A0R0B617_9GAMM</name>
<evidence type="ECO:0008006" key="4">
    <source>
        <dbReference type="Google" id="ProtNLM"/>
    </source>
</evidence>
<evidence type="ECO:0000313" key="2">
    <source>
        <dbReference type="EMBL" id="KRG52715.1"/>
    </source>
</evidence>
<evidence type="ECO:0000313" key="3">
    <source>
        <dbReference type="Proteomes" id="UP000051757"/>
    </source>
</evidence>
<reference evidence="2 3" key="1">
    <citation type="journal article" date="2016" name="Front. Microbiol.">
        <title>Genome Sequence of Type Strains of Genus Stenotrophomonas.</title>
        <authorList>
            <person name="Patil P.P."/>
            <person name="Midha S."/>
            <person name="Kumar S."/>
            <person name="Patil P.B."/>
        </authorList>
    </citation>
    <scope>NUCLEOTIDE SEQUENCE [LARGE SCALE GENOMIC DNA]</scope>
    <source>
        <strain evidence="2 3">LMG 978</strain>
    </source>
</reference>
<proteinExistence type="predicted"/>
<keyword evidence="3" id="KW-1185">Reference proteome</keyword>
<feature type="transmembrane region" description="Helical" evidence="1">
    <location>
        <begin position="55"/>
        <end position="75"/>
    </location>
</feature>
<evidence type="ECO:0000256" key="1">
    <source>
        <dbReference type="SAM" id="Phobius"/>
    </source>
</evidence>
<gene>
    <name evidence="2" type="ORF">ARC23_04240</name>
</gene>
<sequence length="79" mass="8274">MTLAFLCVAIAFAAGMIGATPKRAALLGAVAGILAGTIYFLVEENYVHYSPEWEYLPATALLPCAASAVLAFAVAKLKR</sequence>
<comment type="caution">
    <text evidence="2">The sequence shown here is derived from an EMBL/GenBank/DDBJ whole genome shotgun (WGS) entry which is preliminary data.</text>
</comment>
<dbReference type="EMBL" id="LLXV01000013">
    <property type="protein sequence ID" value="KRG52715.1"/>
    <property type="molecule type" value="Genomic_DNA"/>
</dbReference>
<dbReference type="Proteomes" id="UP000051757">
    <property type="component" value="Unassembled WGS sequence"/>
</dbReference>
<organism evidence="2 3">
    <name type="scientific">Stenotrophomonas beteli</name>
    <dbReference type="NCBI Taxonomy" id="3384461"/>
    <lineage>
        <taxon>Bacteria</taxon>
        <taxon>Pseudomonadati</taxon>
        <taxon>Pseudomonadota</taxon>
        <taxon>Gammaproteobacteria</taxon>
        <taxon>Lysobacterales</taxon>
        <taxon>Lysobacteraceae</taxon>
        <taxon>Stenotrophomonas</taxon>
        <taxon>Stenotrophomonas maltophilia group</taxon>
    </lineage>
</organism>
<protein>
    <recommendedName>
        <fullName evidence="4">Transmembrane protein</fullName>
    </recommendedName>
</protein>
<keyword evidence="1" id="KW-1133">Transmembrane helix</keyword>
<keyword evidence="1" id="KW-0472">Membrane</keyword>